<dbReference type="GO" id="GO:0005524">
    <property type="term" value="F:ATP binding"/>
    <property type="evidence" value="ECO:0007669"/>
    <property type="project" value="UniProtKB-KW"/>
</dbReference>
<dbReference type="Pfam" id="PF23002">
    <property type="entry name" value="PIN-like_DDX60"/>
    <property type="match status" value="1"/>
</dbReference>
<dbReference type="SMART" id="SM00487">
    <property type="entry name" value="DEXDc"/>
    <property type="match status" value="1"/>
</dbReference>
<feature type="compositionally biased region" description="Low complexity" evidence="5">
    <location>
        <begin position="1829"/>
        <end position="1840"/>
    </location>
</feature>
<dbReference type="SUPFAM" id="SSF52540">
    <property type="entry name" value="P-loop containing nucleoside triphosphate hydrolases"/>
    <property type="match status" value="1"/>
</dbReference>
<dbReference type="Pfam" id="PF00271">
    <property type="entry name" value="Helicase_C"/>
    <property type="match status" value="1"/>
</dbReference>
<feature type="region of interest" description="Disordered" evidence="5">
    <location>
        <begin position="1126"/>
        <end position="1145"/>
    </location>
</feature>
<comment type="caution">
    <text evidence="8">The sequence shown here is derived from an EMBL/GenBank/DDBJ whole genome shotgun (WGS) entry which is preliminary data.</text>
</comment>
<protein>
    <submittedName>
        <fullName evidence="8">DEAD/DEAH box helicase</fullName>
    </submittedName>
</protein>
<gene>
    <name evidence="8" type="ORF">N7456_000986</name>
</gene>
<dbReference type="GO" id="GO:0016787">
    <property type="term" value="F:hydrolase activity"/>
    <property type="evidence" value="ECO:0007669"/>
    <property type="project" value="UniProtKB-KW"/>
</dbReference>
<dbReference type="GO" id="GO:0004386">
    <property type="term" value="F:helicase activity"/>
    <property type="evidence" value="ECO:0007669"/>
    <property type="project" value="UniProtKB-KW"/>
</dbReference>
<dbReference type="GO" id="GO:0005737">
    <property type="term" value="C:cytoplasm"/>
    <property type="evidence" value="ECO:0007669"/>
    <property type="project" value="TreeGrafter"/>
</dbReference>
<keyword evidence="4" id="KW-0067">ATP-binding</keyword>
<reference evidence="8" key="2">
    <citation type="journal article" date="2023" name="IMA Fungus">
        <title>Comparative genomic study of the Penicillium genus elucidates a diverse pangenome and 15 lateral gene transfer events.</title>
        <authorList>
            <person name="Petersen C."/>
            <person name="Sorensen T."/>
            <person name="Nielsen M.R."/>
            <person name="Sondergaard T.E."/>
            <person name="Sorensen J.L."/>
            <person name="Fitzpatrick D.A."/>
            <person name="Frisvad J.C."/>
            <person name="Nielsen K.L."/>
        </authorList>
    </citation>
    <scope>NUCLEOTIDE SEQUENCE</scope>
    <source>
        <strain evidence="8">IBT 30069</strain>
    </source>
</reference>
<proteinExistence type="predicted"/>
<keyword evidence="1" id="KW-0547">Nucleotide-binding</keyword>
<evidence type="ECO:0000256" key="1">
    <source>
        <dbReference type="ARBA" id="ARBA00022741"/>
    </source>
</evidence>
<evidence type="ECO:0000256" key="5">
    <source>
        <dbReference type="SAM" id="MobiDB-lite"/>
    </source>
</evidence>
<evidence type="ECO:0000256" key="4">
    <source>
        <dbReference type="ARBA" id="ARBA00022840"/>
    </source>
</evidence>
<keyword evidence="3 8" id="KW-0347">Helicase</keyword>
<feature type="region of interest" description="Disordered" evidence="5">
    <location>
        <begin position="1814"/>
        <end position="1840"/>
    </location>
</feature>
<evidence type="ECO:0000313" key="8">
    <source>
        <dbReference type="EMBL" id="KAJ5116638.1"/>
    </source>
</evidence>
<dbReference type="InterPro" id="IPR001650">
    <property type="entry name" value="Helicase_C-like"/>
</dbReference>
<dbReference type="CDD" id="cd18025">
    <property type="entry name" value="DEXHc_DDX60"/>
    <property type="match status" value="1"/>
</dbReference>
<dbReference type="InterPro" id="IPR052431">
    <property type="entry name" value="SKI2_subfamily_helicases"/>
</dbReference>
<feature type="compositionally biased region" description="Polar residues" evidence="5">
    <location>
        <begin position="584"/>
        <end position="614"/>
    </location>
</feature>
<evidence type="ECO:0000259" key="6">
    <source>
        <dbReference type="PROSITE" id="PS51192"/>
    </source>
</evidence>
<dbReference type="OrthoDB" id="2320933at2759"/>
<dbReference type="EMBL" id="JAPQKH010000001">
    <property type="protein sequence ID" value="KAJ5116638.1"/>
    <property type="molecule type" value="Genomic_DNA"/>
</dbReference>
<evidence type="ECO:0000256" key="2">
    <source>
        <dbReference type="ARBA" id="ARBA00022801"/>
    </source>
</evidence>
<dbReference type="Gene3D" id="3.40.50.300">
    <property type="entry name" value="P-loop containing nucleotide triphosphate hydrolases"/>
    <property type="match status" value="2"/>
</dbReference>
<organism evidence="8 9">
    <name type="scientific">Penicillium angulare</name>
    <dbReference type="NCBI Taxonomy" id="116970"/>
    <lineage>
        <taxon>Eukaryota</taxon>
        <taxon>Fungi</taxon>
        <taxon>Dikarya</taxon>
        <taxon>Ascomycota</taxon>
        <taxon>Pezizomycotina</taxon>
        <taxon>Eurotiomycetes</taxon>
        <taxon>Eurotiomycetidae</taxon>
        <taxon>Eurotiales</taxon>
        <taxon>Aspergillaceae</taxon>
        <taxon>Penicillium</taxon>
    </lineage>
</organism>
<dbReference type="PROSITE" id="PS51194">
    <property type="entry name" value="HELICASE_CTER"/>
    <property type="match status" value="1"/>
</dbReference>
<feature type="domain" description="Helicase C-terminal" evidence="7">
    <location>
        <begin position="1246"/>
        <end position="1416"/>
    </location>
</feature>
<accession>A0A9W9GD24</accession>
<dbReference type="Proteomes" id="UP001149165">
    <property type="component" value="Unassembled WGS sequence"/>
</dbReference>
<reference evidence="8" key="1">
    <citation type="submission" date="2022-11" db="EMBL/GenBank/DDBJ databases">
        <authorList>
            <person name="Petersen C."/>
        </authorList>
    </citation>
    <scope>NUCLEOTIDE SEQUENCE</scope>
    <source>
        <strain evidence="8">IBT 30069</strain>
    </source>
</reference>
<dbReference type="PANTHER" id="PTHR44533">
    <property type="entry name" value="DEAD/H RNA HELICASE, PUTATIVE-RELATED"/>
    <property type="match status" value="1"/>
</dbReference>
<evidence type="ECO:0000259" key="7">
    <source>
        <dbReference type="PROSITE" id="PS51194"/>
    </source>
</evidence>
<sequence>MGEVQSGGPAQLQDWYKGVFSRIVDLVGDFAGDETFIIEGDSLLLHCFSNQKLDFAPGFQVLHATYIVEQFLQKLRQRKCTFEIIFFASNSQLCIPNFARSQYRNRYLFAREAMVHHLSSVSCQPNSLLKVRKFDNFTSHSFGEYLANSGVYLVMCHDGALPMRVGEIESDDDGSYDEDSTIASDSEDETEATRSDESGSYTSDVASSIQFRKMIYWFFVRGYNVSLINSVEFRDTKVMTMIIEGVFRQNRKRSLSKHFQEKAMVESIEYQSHSGASDTFSDVSQSENTKPKPTLSSVILEQVVGQNPNLTQRQCVVIATSATMLSLATVRSPELNVWIQSMLLHLAILQHAQLNERVFESREDKNPHLFDEFLATARQILSSKDWQEAVNKHSLTCDLYDLIDGRIFFEVHSLVEKTNIACGVSSDVLPTYNMLASAVDNICEINLQCGAFEGPKADQQKSAGSTSTKKEAPKRNVAQSPGVASLLPFENEVFDAHLEPVHIEVDETTVSDEGVYGSERFDEKTHWHSSRPLDQKKAVPLLEWEKRRALRRNDRYMKEMKDYADSLTGSAGMSHVEVIIVDTPKSSDQNSANAKRTPNSHTNANSGGKGSNKTSDQRVNVRQEVASAFQQKAADSQKKEIQKWTGQVRNFDRIADIKTRFKNANTYLRGLTSYSRRILESQCLAYLIDLLLRLIATQSVSKNAIDMAIMTCVWENTLQRSMIKGGVSSHVAQYVERICVWFGLPIPKLVHSDQQPLSFSPWQFPKTRMKLGISEVEFQLIYGGPFMDRSMDSMADPRTPDFDPDRWQRDVLDQIDAKKSVFVVAPTSAGKTFISFYAMRQVLKEDNDGVLVYVAPTKALVNQIAAEVQARSDKTFDHSRAGGKSVWAIHTRDHRINNPTGCQILVTVPHVLQIMLLAPHNANSWTPRLKRIIFDEVHCIGQAEDGLIWEQLLLLAPCPIIALSATVGNPQEFHNWLQHAQKTSNFDMKMIQHEHRYSDLRKYIHHPPKNFSFGGLNAPVGLPSLGLDGADHLTSMHPVLSLVDRSRGMPDDFSLEPRDCLSLWKSMQHVQTGRFLLDPKLDPSKVFAGEIISKQRVISWQQRLKAILKDWMKNRESPFEKLLEHLSQHGPRSQSGGSIDEDPQINSTSLLDTTLPLICSLHASQALPALFFNYDRVMCQDICKGLLKQLTDSELKWKEGSSAWKLKIEKWKDWQKAQEAAEKRASKIKVTKKKGGDEESISSSDRMKESAYNEQSEFASFDPERPLERFSLADYKKLSHSEFMEYTKDLGGWLIPKWAIDALGRGIGVHHAGMNRKYRQVCEILFRKGFLRVVIATGTLALGINMPCKTVVFSGDSLYLTALNFRQAAGRAGRRGFDVLGNVVFQQIPTAKVHRLISSKLPDLHGHFPLTTTLVLRLLILLHGSKQAPSAVRSIDSILANPRMCLGGAEMKETVLHFLRFSIEYLRRNGLIDRFGAPFNLAGCVSHLYYTENSSFAMHALLRSRYLHQLCENLDSQPKDTTRTLMLIMSHIFGRIPLRKSILEAYHAADKRASSVVLLPPLPNEAAKVLQAHDEQVLSIYTQYVSTYIGQHDLEKDCVLPFSNLRCGADGPETETRLPPNYHLQTSITSPFYALSGHADKWDTISDLCETVRSGVWLEESVVPFVPPSSDKLPLNAYLYDFFRHGNIHQLEVANGIRPGDVWYLLNDFSMVLATLVTSLENFISPNGSGGADMLDVIGEGALHHIEEEDQAFHEEENFDPKATPIRDFSASRGRITLSNIPKKTSRVDKSNVLESWEDDMDGDEEKDILANEPVPGVSKQHGASDQGSRFSTSASDSASEARASLTVILTALKELRSEFDDKFKAMWA</sequence>
<dbReference type="InterPro" id="IPR059032">
    <property type="entry name" value="WHD_DDX60"/>
</dbReference>
<dbReference type="CDD" id="cd18795">
    <property type="entry name" value="SF2_C_Ski2"/>
    <property type="match status" value="1"/>
</dbReference>
<dbReference type="FunFam" id="3.40.50.300:FF:001039">
    <property type="entry name" value="ATP-dependent RNA helicase DDX60"/>
    <property type="match status" value="1"/>
</dbReference>
<dbReference type="InterPro" id="IPR014001">
    <property type="entry name" value="Helicase_ATP-bd"/>
</dbReference>
<evidence type="ECO:0000256" key="3">
    <source>
        <dbReference type="ARBA" id="ARBA00022806"/>
    </source>
</evidence>
<dbReference type="GO" id="GO:0003676">
    <property type="term" value="F:nucleic acid binding"/>
    <property type="evidence" value="ECO:0007669"/>
    <property type="project" value="InterPro"/>
</dbReference>
<feature type="region of interest" description="Disordered" evidence="5">
    <location>
        <begin position="1225"/>
        <end position="1248"/>
    </location>
</feature>
<feature type="compositionally biased region" description="Acidic residues" evidence="5">
    <location>
        <begin position="169"/>
        <end position="190"/>
    </location>
</feature>
<dbReference type="InterPro" id="IPR027417">
    <property type="entry name" value="P-loop_NTPase"/>
</dbReference>
<keyword evidence="2" id="KW-0378">Hydrolase</keyword>
<dbReference type="InterPro" id="IPR055124">
    <property type="entry name" value="PIN-like_DDX60"/>
</dbReference>
<dbReference type="PANTHER" id="PTHR44533:SF4">
    <property type="entry name" value="DEAD_H RNA HELICASE, PUTATIVE-RELATED"/>
    <property type="match status" value="1"/>
</dbReference>
<dbReference type="SMART" id="SM00490">
    <property type="entry name" value="HELICc"/>
    <property type="match status" value="1"/>
</dbReference>
<name>A0A9W9GD24_9EURO</name>
<feature type="domain" description="Helicase ATP-binding" evidence="6">
    <location>
        <begin position="812"/>
        <end position="985"/>
    </location>
</feature>
<feature type="region of interest" description="Disordered" evidence="5">
    <location>
        <begin position="456"/>
        <end position="481"/>
    </location>
</feature>
<dbReference type="Pfam" id="PF26076">
    <property type="entry name" value="WHD_DDX60"/>
    <property type="match status" value="1"/>
</dbReference>
<feature type="region of interest" description="Disordered" evidence="5">
    <location>
        <begin position="584"/>
        <end position="620"/>
    </location>
</feature>
<dbReference type="Pfam" id="PF00270">
    <property type="entry name" value="DEAD"/>
    <property type="match status" value="1"/>
</dbReference>
<feature type="region of interest" description="Disordered" evidence="5">
    <location>
        <begin position="169"/>
        <end position="201"/>
    </location>
</feature>
<keyword evidence="9" id="KW-1185">Reference proteome</keyword>
<dbReference type="InterPro" id="IPR011545">
    <property type="entry name" value="DEAD/DEAH_box_helicase_dom"/>
</dbReference>
<dbReference type="PROSITE" id="PS51192">
    <property type="entry name" value="HELICASE_ATP_BIND_1"/>
    <property type="match status" value="1"/>
</dbReference>
<evidence type="ECO:0000313" key="9">
    <source>
        <dbReference type="Proteomes" id="UP001149165"/>
    </source>
</evidence>